<keyword evidence="2" id="KW-1185">Reference proteome</keyword>
<accession>A0ABP0GUX6</accession>
<reference evidence="1 2" key="1">
    <citation type="submission" date="2024-02" db="EMBL/GenBank/DDBJ databases">
        <authorList>
            <person name="Daric V."/>
            <person name="Darras S."/>
        </authorList>
    </citation>
    <scope>NUCLEOTIDE SEQUENCE [LARGE SCALE GENOMIC DNA]</scope>
</reference>
<organism evidence="1 2">
    <name type="scientific">Clavelina lepadiformis</name>
    <name type="common">Light-bulb sea squirt</name>
    <name type="synonym">Ascidia lepadiformis</name>
    <dbReference type="NCBI Taxonomy" id="159417"/>
    <lineage>
        <taxon>Eukaryota</taxon>
        <taxon>Metazoa</taxon>
        <taxon>Chordata</taxon>
        <taxon>Tunicata</taxon>
        <taxon>Ascidiacea</taxon>
        <taxon>Aplousobranchia</taxon>
        <taxon>Clavelinidae</taxon>
        <taxon>Clavelina</taxon>
    </lineage>
</organism>
<evidence type="ECO:0000313" key="1">
    <source>
        <dbReference type="EMBL" id="CAK8695397.1"/>
    </source>
</evidence>
<gene>
    <name evidence="1" type="ORF">CVLEPA_LOCUS28677</name>
</gene>
<sequence>MANLEVTRTPIRLGQSAITLRTQNAGYIPAISDLTYRDRTQKRTWLSYKGARPIHRTTLTLDRSKPKLDYVTLYKYYFHGDPHLQGVRRPPTCPSMFTSQWDIGENKTTDFTTQTEQMFPPKTGESVKTQRKVQQRNRYNNTHGRKMMDVTDMDTGASYVTSYRVMHDVLGRSRGPGVPHARKIPPRFNVISGETLANAVKGSSHRLRSGNRVLSQQRQRSNIYETFQLG</sequence>
<proteinExistence type="predicted"/>
<dbReference type="Proteomes" id="UP001642483">
    <property type="component" value="Unassembled WGS sequence"/>
</dbReference>
<comment type="caution">
    <text evidence="1">The sequence shown here is derived from an EMBL/GenBank/DDBJ whole genome shotgun (WGS) entry which is preliminary data.</text>
</comment>
<protein>
    <submittedName>
        <fullName evidence="1">Uncharacterized protein</fullName>
    </submittedName>
</protein>
<dbReference type="EMBL" id="CAWYQH010000152">
    <property type="protein sequence ID" value="CAK8695397.1"/>
    <property type="molecule type" value="Genomic_DNA"/>
</dbReference>
<evidence type="ECO:0000313" key="2">
    <source>
        <dbReference type="Proteomes" id="UP001642483"/>
    </source>
</evidence>
<name>A0ABP0GUX6_CLALP</name>